<proteinExistence type="predicted"/>
<evidence type="ECO:0000313" key="2">
    <source>
        <dbReference type="EMBL" id="QBK86897.1"/>
    </source>
</evidence>
<keyword evidence="1" id="KW-0812">Transmembrane</keyword>
<organism evidence="2">
    <name type="scientific">Marseillevirus LCMAC103</name>
    <dbReference type="NCBI Taxonomy" id="2506604"/>
    <lineage>
        <taxon>Viruses</taxon>
        <taxon>Varidnaviria</taxon>
        <taxon>Bamfordvirae</taxon>
        <taxon>Nucleocytoviricota</taxon>
        <taxon>Megaviricetes</taxon>
        <taxon>Pimascovirales</taxon>
        <taxon>Pimascovirales incertae sedis</taxon>
        <taxon>Marseilleviridae</taxon>
    </lineage>
</organism>
<keyword evidence="1" id="KW-0472">Membrane</keyword>
<feature type="transmembrane region" description="Helical" evidence="1">
    <location>
        <begin position="89"/>
        <end position="110"/>
    </location>
</feature>
<feature type="transmembrane region" description="Helical" evidence="1">
    <location>
        <begin position="34"/>
        <end position="53"/>
    </location>
</feature>
<gene>
    <name evidence="2" type="ORF">LCMAC103_02350</name>
</gene>
<protein>
    <submittedName>
        <fullName evidence="2">Uncharacterized protein</fullName>
    </submittedName>
</protein>
<dbReference type="EMBL" id="MK500338">
    <property type="protein sequence ID" value="QBK86897.1"/>
    <property type="molecule type" value="Genomic_DNA"/>
</dbReference>
<reference evidence="2" key="1">
    <citation type="journal article" date="2019" name="MBio">
        <title>Virus Genomes from Deep Sea Sediments Expand the Ocean Megavirome and Support Independent Origins of Viral Gigantism.</title>
        <authorList>
            <person name="Backstrom D."/>
            <person name="Yutin N."/>
            <person name="Jorgensen S.L."/>
            <person name="Dharamshi J."/>
            <person name="Homa F."/>
            <person name="Zaremba-Niedwiedzka K."/>
            <person name="Spang A."/>
            <person name="Wolf Y.I."/>
            <person name="Koonin E.V."/>
            <person name="Ettema T.J."/>
        </authorList>
    </citation>
    <scope>NUCLEOTIDE SEQUENCE</scope>
</reference>
<keyword evidence="1" id="KW-1133">Transmembrane helix</keyword>
<evidence type="ECO:0000256" key="1">
    <source>
        <dbReference type="SAM" id="Phobius"/>
    </source>
</evidence>
<feature type="transmembrane region" description="Helical" evidence="1">
    <location>
        <begin position="60"/>
        <end position="77"/>
    </location>
</feature>
<accession>A0A481YVG9</accession>
<sequence length="159" mass="17057">MKKTAFALVLYFMIFLALWLTCLFQPSMCSSIKALGLGGAGLGFLILALLMYMKQVEGGWMLLLLFFLLLQAALWGMCFSMCTNKATDTVKWAGVGSSILSVAIAVVAYAKSGPANGSARKNIELQARQAAHHERANKHAVLALHHAKKADEAAALANA</sequence>
<name>A0A481YVG9_9VIRU</name>